<protein>
    <submittedName>
        <fullName evidence="1">Uncharacterized protein</fullName>
    </submittedName>
</protein>
<reference evidence="1" key="1">
    <citation type="submission" date="2018-10" db="EMBL/GenBank/DDBJ databases">
        <title>Hidden diversity of soil giant viruses.</title>
        <authorList>
            <person name="Schulz F."/>
            <person name="Alteio L."/>
            <person name="Goudeau D."/>
            <person name="Ryan E.M."/>
            <person name="Malmstrom R.R."/>
            <person name="Blanchard J."/>
            <person name="Woyke T."/>
        </authorList>
    </citation>
    <scope>NUCLEOTIDE SEQUENCE</scope>
    <source>
        <strain evidence="1">SYV1</strain>
    </source>
</reference>
<evidence type="ECO:0000313" key="1">
    <source>
        <dbReference type="EMBL" id="AYV86949.1"/>
    </source>
</evidence>
<dbReference type="EMBL" id="MK072521">
    <property type="protein sequence ID" value="AYV86949.1"/>
    <property type="molecule type" value="Genomic_DNA"/>
</dbReference>
<name>A0A3G5ALT0_9VIRU</name>
<accession>A0A3G5ALT0</accession>
<sequence>MSSSSSSSYINTLVTFCESHTHPLLFVAAWCIWKGCSEFSCDQKCPRKRKCKPIRIRQPVILEGAVTVEGKATFQGAAEFNGLTTQNGNEIINGTTTLNGALTVNATSLFTKELDVTSLLSTTTLHIGATAVANQTTNLTTPVTGNGQLVQIFLAIGQTIPANSAISFVLNDTFINSNALPFWVNSSTADLSVGASLAGVALAGQALITVRNVTNVTFTTTNLTYLTFFVNTVTVPT</sequence>
<gene>
    <name evidence="1" type="ORF">Sylvanvirus15_11</name>
</gene>
<proteinExistence type="predicted"/>
<organism evidence="1">
    <name type="scientific">Sylvanvirus sp</name>
    <dbReference type="NCBI Taxonomy" id="2487774"/>
    <lineage>
        <taxon>Viruses</taxon>
    </lineage>
</organism>